<dbReference type="OrthoDB" id="5296954at2"/>
<dbReference type="EMBL" id="FWFP01000005">
    <property type="protein sequence ID" value="SLN45199.1"/>
    <property type="molecule type" value="Genomic_DNA"/>
</dbReference>
<dbReference type="AlphaFoldDB" id="A0A1X6Z9I6"/>
<dbReference type="RefSeq" id="WP_085822599.1">
    <property type="nucleotide sequence ID" value="NZ_FWFP01000005.1"/>
</dbReference>
<accession>A0A1X6Z9I6</accession>
<gene>
    <name evidence="1" type="ORF">RUM8411_02093</name>
</gene>
<evidence type="ECO:0000313" key="2">
    <source>
        <dbReference type="Proteomes" id="UP000193778"/>
    </source>
</evidence>
<proteinExistence type="predicted"/>
<protein>
    <recommendedName>
        <fullName evidence="3">DUF3833 domain-containing protein</fullName>
    </recommendedName>
</protein>
<dbReference type="Pfam" id="PF12915">
    <property type="entry name" value="DUF3833"/>
    <property type="match status" value="1"/>
</dbReference>
<organism evidence="1 2">
    <name type="scientific">Ruegeria meonggei</name>
    <dbReference type="NCBI Taxonomy" id="1446476"/>
    <lineage>
        <taxon>Bacteria</taxon>
        <taxon>Pseudomonadati</taxon>
        <taxon>Pseudomonadota</taxon>
        <taxon>Alphaproteobacteria</taxon>
        <taxon>Rhodobacterales</taxon>
        <taxon>Roseobacteraceae</taxon>
        <taxon>Ruegeria</taxon>
    </lineage>
</organism>
<evidence type="ECO:0000313" key="1">
    <source>
        <dbReference type="EMBL" id="SLN45199.1"/>
    </source>
</evidence>
<dbReference type="Proteomes" id="UP000193778">
    <property type="component" value="Unassembled WGS sequence"/>
</dbReference>
<dbReference type="InterPro" id="IPR024409">
    <property type="entry name" value="DUF3833"/>
</dbReference>
<name>A0A1X6Z9I6_9RHOB</name>
<reference evidence="2" key="1">
    <citation type="submission" date="2017-03" db="EMBL/GenBank/DDBJ databases">
        <authorList>
            <person name="Rodrigo-Torres L."/>
            <person name="Arahal R.D."/>
            <person name="Lucena T."/>
        </authorList>
    </citation>
    <scope>NUCLEOTIDE SEQUENCE [LARGE SCALE GENOMIC DNA]</scope>
    <source>
        <strain evidence="2">CECT 8411</strain>
    </source>
</reference>
<sequence>MKLIVVLLFAILALLAAKGRFLSFRSQSPADYTGTGPTFQMKENLNGEILSEGLIYGPNGKMSNSFVARMVGNWDGNTGTLSEFFTYSNGKTMTRKWYLKLGTGNTFIATADDIVGEGHGTISGSTVKLTYRIILPEDAGGHTLDVTDWMYLTENGVIMNRSEMRKFGIKVAELIATMRPAPITKAAHLNGTNGYDSAVEARTLQ</sequence>
<evidence type="ECO:0008006" key="3">
    <source>
        <dbReference type="Google" id="ProtNLM"/>
    </source>
</evidence>
<keyword evidence="2" id="KW-1185">Reference proteome</keyword>